<dbReference type="GO" id="GO:0002161">
    <property type="term" value="F:aminoacyl-tRNA deacylase activity"/>
    <property type="evidence" value="ECO:0007669"/>
    <property type="project" value="TreeGrafter"/>
</dbReference>
<feature type="domain" description="Alanyl-transfer RNA synthetases family profile" evidence="9">
    <location>
        <begin position="1"/>
        <end position="198"/>
    </location>
</feature>
<dbReference type="PANTHER" id="PTHR11777">
    <property type="entry name" value="ALANYL-TRNA SYNTHETASE"/>
    <property type="match status" value="1"/>
</dbReference>
<keyword evidence="5" id="KW-0067">ATP-binding</keyword>
<organism evidence="10 11">
    <name type="scientific">Glossina morsitans morsitans</name>
    <name type="common">Savannah tsetse fly</name>
    <dbReference type="NCBI Taxonomy" id="37546"/>
    <lineage>
        <taxon>Eukaryota</taxon>
        <taxon>Metazoa</taxon>
        <taxon>Ecdysozoa</taxon>
        <taxon>Arthropoda</taxon>
        <taxon>Hexapoda</taxon>
        <taxon>Insecta</taxon>
        <taxon>Pterygota</taxon>
        <taxon>Neoptera</taxon>
        <taxon>Endopterygota</taxon>
        <taxon>Diptera</taxon>
        <taxon>Brachycera</taxon>
        <taxon>Muscomorpha</taxon>
        <taxon>Hippoboscoidea</taxon>
        <taxon>Glossinidae</taxon>
        <taxon>Glossina</taxon>
    </lineage>
</organism>
<keyword evidence="4" id="KW-0547">Nucleotide-binding</keyword>
<dbReference type="GO" id="GO:0000049">
    <property type="term" value="F:tRNA binding"/>
    <property type="evidence" value="ECO:0007669"/>
    <property type="project" value="UniProtKB-KW"/>
</dbReference>
<dbReference type="InterPro" id="IPR050058">
    <property type="entry name" value="Ala-tRNA_ligase"/>
</dbReference>
<dbReference type="Gene3D" id="3.90.930.12">
    <property type="entry name" value="Ribosomal protein L6, alpha-beta domain"/>
    <property type="match status" value="1"/>
</dbReference>
<name>A0A1B0G7C4_GLOMM</name>
<dbReference type="Proteomes" id="UP000092444">
    <property type="component" value="Unassembled WGS sequence"/>
</dbReference>
<dbReference type="GO" id="GO:0005840">
    <property type="term" value="C:ribosome"/>
    <property type="evidence" value="ECO:0007669"/>
    <property type="project" value="InterPro"/>
</dbReference>
<dbReference type="EMBL" id="CCAG010016230">
    <property type="status" value="NOT_ANNOTATED_CDS"/>
    <property type="molecule type" value="Genomic_DNA"/>
</dbReference>
<keyword evidence="6" id="KW-0694">RNA-binding</keyword>
<dbReference type="SUPFAM" id="SSF50447">
    <property type="entry name" value="Translation proteins"/>
    <property type="match status" value="1"/>
</dbReference>
<proteinExistence type="inferred from homology"/>
<keyword evidence="11" id="KW-1185">Reference proteome</keyword>
<dbReference type="AlphaFoldDB" id="A0A1B0G7C4"/>
<keyword evidence="8" id="KW-0030">Aminoacyl-tRNA synthetase</keyword>
<evidence type="ECO:0000313" key="11">
    <source>
        <dbReference type="Proteomes" id="UP000092444"/>
    </source>
</evidence>
<evidence type="ECO:0000256" key="2">
    <source>
        <dbReference type="ARBA" id="ARBA00022555"/>
    </source>
</evidence>
<dbReference type="InterPro" id="IPR018165">
    <property type="entry name" value="Ala-tRNA-synth_IIc_core"/>
</dbReference>
<sequence>MNASDLINEEEVQFLRTLNRGRNLLNRTIEKLGSGKVLPVEVLWRLYDTYGFPVDLTQLMAEKRGLAIDMEAYDTVKQNSYILSQGKGDSKIEDINLDVHAISELKDKKISITQDSFKYKYQSVSDDQESEYYFDSCSGVILAIRYENQFVETVNSGQKCGLVLDNTNFYAESGGQIYDQGVLVKIDGEANEFVVDHVYNRDSQGHKGVRKGSRCHHYRSKVNKYTLKVEKWFGSKKELAAVRTVCSHIENLIKGVTVGSQYEMYALSAHFPINCVTSEDNSVLEICNFLGEKYIRRVQMAPGVTVVTSTAQKGELIVEGKDIEAVAGSAALIQQSTTVIKKTFECFWMVCTFPRKLLLKEETQSAFLTLQKNKTRKVVSSL</sequence>
<dbReference type="InterPro" id="IPR020040">
    <property type="entry name" value="Ribosomal_uL6_a/b-dom"/>
</dbReference>
<dbReference type="EnsemblMetazoa" id="GMOY009217-RA">
    <property type="protein sequence ID" value="GMOY009217-PA"/>
    <property type="gene ID" value="GMOY009217"/>
</dbReference>
<dbReference type="GO" id="GO:0004813">
    <property type="term" value="F:alanine-tRNA ligase activity"/>
    <property type="evidence" value="ECO:0007669"/>
    <property type="project" value="InterPro"/>
</dbReference>
<keyword evidence="2" id="KW-0820">tRNA-binding</keyword>
<dbReference type="SUPFAM" id="SSF101353">
    <property type="entry name" value="Putative anticodon-binding domain of alanyl-tRNA synthetase (AlaRS)"/>
    <property type="match status" value="1"/>
</dbReference>
<evidence type="ECO:0000259" key="9">
    <source>
        <dbReference type="PROSITE" id="PS50860"/>
    </source>
</evidence>
<dbReference type="InterPro" id="IPR036789">
    <property type="entry name" value="Ribosomal_uL6-like_a/b-dom_sf"/>
</dbReference>
<evidence type="ECO:0000256" key="5">
    <source>
        <dbReference type="ARBA" id="ARBA00022840"/>
    </source>
</evidence>
<reference evidence="10" key="1">
    <citation type="submission" date="2020-05" db="UniProtKB">
        <authorList>
            <consortium name="EnsemblMetazoa"/>
        </authorList>
    </citation>
    <scope>IDENTIFICATION</scope>
    <source>
        <strain evidence="10">Yale</strain>
    </source>
</reference>
<evidence type="ECO:0000256" key="8">
    <source>
        <dbReference type="ARBA" id="ARBA00023146"/>
    </source>
</evidence>
<keyword evidence="3" id="KW-0436">Ligase</keyword>
<evidence type="ECO:0000256" key="6">
    <source>
        <dbReference type="ARBA" id="ARBA00022884"/>
    </source>
</evidence>
<dbReference type="SUPFAM" id="SSF56053">
    <property type="entry name" value="Ribosomal protein L6"/>
    <property type="match status" value="2"/>
</dbReference>
<evidence type="ECO:0000313" key="10">
    <source>
        <dbReference type="EnsemblMetazoa" id="GMOY009217-PA"/>
    </source>
</evidence>
<protein>
    <recommendedName>
        <fullName evidence="9">Alanyl-transfer RNA synthetases family profile domain-containing protein</fullName>
    </recommendedName>
</protein>
<evidence type="ECO:0000256" key="4">
    <source>
        <dbReference type="ARBA" id="ARBA00022741"/>
    </source>
</evidence>
<dbReference type="Pfam" id="PF01411">
    <property type="entry name" value="tRNA-synt_2c"/>
    <property type="match status" value="1"/>
</dbReference>
<dbReference type="InterPro" id="IPR018162">
    <property type="entry name" value="Ala-tRNA-ligase_IIc_anticod-bd"/>
</dbReference>
<dbReference type="InterPro" id="IPR009000">
    <property type="entry name" value="Transl_B-barrel_sf"/>
</dbReference>
<dbReference type="GO" id="GO:0005524">
    <property type="term" value="F:ATP binding"/>
    <property type="evidence" value="ECO:0007669"/>
    <property type="project" value="UniProtKB-KW"/>
</dbReference>
<dbReference type="STRING" id="37546.A0A1B0G7C4"/>
<dbReference type="GO" id="GO:0005739">
    <property type="term" value="C:mitochondrion"/>
    <property type="evidence" value="ECO:0007669"/>
    <property type="project" value="TreeGrafter"/>
</dbReference>
<keyword evidence="7" id="KW-0648">Protein biosynthesis</keyword>
<evidence type="ECO:0000256" key="3">
    <source>
        <dbReference type="ARBA" id="ARBA00022598"/>
    </source>
</evidence>
<dbReference type="Gene3D" id="2.40.30.130">
    <property type="match status" value="1"/>
</dbReference>
<dbReference type="GO" id="GO:0006419">
    <property type="term" value="P:alanyl-tRNA aminoacylation"/>
    <property type="evidence" value="ECO:0007669"/>
    <property type="project" value="InterPro"/>
</dbReference>
<dbReference type="InterPro" id="IPR018164">
    <property type="entry name" value="Ala-tRNA-synth_IIc_N"/>
</dbReference>
<dbReference type="Pfam" id="PF00347">
    <property type="entry name" value="Ribosomal_L6"/>
    <property type="match status" value="1"/>
</dbReference>
<dbReference type="PhylomeDB" id="A0A1B0G7C4"/>
<dbReference type="GO" id="GO:0003735">
    <property type="term" value="F:structural constituent of ribosome"/>
    <property type="evidence" value="ECO:0007669"/>
    <property type="project" value="InterPro"/>
</dbReference>
<evidence type="ECO:0000256" key="1">
    <source>
        <dbReference type="ARBA" id="ARBA00008226"/>
    </source>
</evidence>
<dbReference type="PROSITE" id="PS50860">
    <property type="entry name" value="AA_TRNA_LIGASE_II_ALA"/>
    <property type="match status" value="1"/>
</dbReference>
<evidence type="ECO:0000256" key="7">
    <source>
        <dbReference type="ARBA" id="ARBA00022917"/>
    </source>
</evidence>
<accession>A0A1B0G7C4</accession>
<dbReference type="PANTHER" id="PTHR11777:SF9">
    <property type="entry name" value="ALANINE--TRNA LIGASE, CYTOPLASMIC"/>
    <property type="match status" value="1"/>
</dbReference>
<dbReference type="VEuPathDB" id="VectorBase:GMOY009217"/>
<dbReference type="GO" id="GO:0019843">
    <property type="term" value="F:rRNA binding"/>
    <property type="evidence" value="ECO:0007669"/>
    <property type="project" value="InterPro"/>
</dbReference>
<comment type="similarity">
    <text evidence="1">Belongs to the class-II aminoacyl-tRNA synthetase family.</text>
</comment>